<dbReference type="GO" id="GO:0005737">
    <property type="term" value="C:cytoplasm"/>
    <property type="evidence" value="ECO:0007669"/>
    <property type="project" value="TreeGrafter"/>
</dbReference>
<dbReference type="AlphaFoldDB" id="A0A6J6GXI3"/>
<evidence type="ECO:0000256" key="3">
    <source>
        <dbReference type="ARBA" id="ARBA00038502"/>
    </source>
</evidence>
<evidence type="ECO:0000256" key="1">
    <source>
        <dbReference type="ARBA" id="ARBA00022679"/>
    </source>
</evidence>
<keyword evidence="2" id="KW-0012">Acyltransferase</keyword>
<reference evidence="5" key="1">
    <citation type="submission" date="2020-05" db="EMBL/GenBank/DDBJ databases">
        <authorList>
            <person name="Chiriac C."/>
            <person name="Salcher M."/>
            <person name="Ghai R."/>
            <person name="Kavagutti S V."/>
        </authorList>
    </citation>
    <scope>NUCLEOTIDE SEQUENCE</scope>
</reference>
<dbReference type="PANTHER" id="PTHR43792:SF8">
    <property type="entry name" value="[RIBOSOMAL PROTEIN US5]-ALANINE N-ACETYLTRANSFERASE"/>
    <property type="match status" value="1"/>
</dbReference>
<name>A0A6J6GXI3_9ZZZZ</name>
<organism evidence="5">
    <name type="scientific">freshwater metagenome</name>
    <dbReference type="NCBI Taxonomy" id="449393"/>
    <lineage>
        <taxon>unclassified sequences</taxon>
        <taxon>metagenomes</taxon>
        <taxon>ecological metagenomes</taxon>
    </lineage>
</organism>
<dbReference type="PANTHER" id="PTHR43792">
    <property type="entry name" value="GNAT FAMILY, PUTATIVE (AFU_ORTHOLOGUE AFUA_3G00765)-RELATED-RELATED"/>
    <property type="match status" value="1"/>
</dbReference>
<dbReference type="PROSITE" id="PS51186">
    <property type="entry name" value="GNAT"/>
    <property type="match status" value="1"/>
</dbReference>
<evidence type="ECO:0000259" key="4">
    <source>
        <dbReference type="PROSITE" id="PS51186"/>
    </source>
</evidence>
<dbReference type="GO" id="GO:0008999">
    <property type="term" value="F:protein-N-terminal-alanine acetyltransferase activity"/>
    <property type="evidence" value="ECO:0007669"/>
    <property type="project" value="TreeGrafter"/>
</dbReference>
<proteinExistence type="inferred from homology"/>
<dbReference type="EMBL" id="CAEZUW010000010">
    <property type="protein sequence ID" value="CAB4606121.1"/>
    <property type="molecule type" value="Genomic_DNA"/>
</dbReference>
<accession>A0A6J6GXI3</accession>
<sequence>MNFALTHDAVRLRLVKMRDVKSLERLILGHRAWLRPWEATIPNAPQSFDIKAMVRGLLRQADDGWGFPFIIEVDGEIAGQLNVANVLYGSVSNAVIGYWVSPEVAGRGVAPTAVALVTDYLFNQVGLHRVEIAIRPENVASLRVVQKLGFRFEGLKERYIHINGDWRDHYVFALTREEVDGGVLNRWLRARVPAIAYPFEAKSKHTEPNA</sequence>
<dbReference type="Gene3D" id="3.40.630.30">
    <property type="match status" value="1"/>
</dbReference>
<comment type="similarity">
    <text evidence="3">Belongs to the acetyltransferase family. RimJ subfamily.</text>
</comment>
<keyword evidence="1" id="KW-0808">Transferase</keyword>
<dbReference type="InterPro" id="IPR016181">
    <property type="entry name" value="Acyl_CoA_acyltransferase"/>
</dbReference>
<evidence type="ECO:0000313" key="5">
    <source>
        <dbReference type="EMBL" id="CAB4606121.1"/>
    </source>
</evidence>
<protein>
    <submittedName>
        <fullName evidence="5">Unannotated protein</fullName>
    </submittedName>
</protein>
<dbReference type="InterPro" id="IPR000182">
    <property type="entry name" value="GNAT_dom"/>
</dbReference>
<dbReference type="Pfam" id="PF13302">
    <property type="entry name" value="Acetyltransf_3"/>
    <property type="match status" value="1"/>
</dbReference>
<evidence type="ECO:0000256" key="2">
    <source>
        <dbReference type="ARBA" id="ARBA00023315"/>
    </source>
</evidence>
<dbReference type="InterPro" id="IPR051531">
    <property type="entry name" value="N-acetyltransferase"/>
</dbReference>
<feature type="domain" description="N-acetyltransferase" evidence="4">
    <location>
        <begin position="10"/>
        <end position="177"/>
    </location>
</feature>
<dbReference type="SUPFAM" id="SSF55729">
    <property type="entry name" value="Acyl-CoA N-acyltransferases (Nat)"/>
    <property type="match status" value="1"/>
</dbReference>
<gene>
    <name evidence="5" type="ORF">UFOPK1855_00132</name>
</gene>